<keyword evidence="5 11" id="KW-0347">Helicase</keyword>
<evidence type="ECO:0000256" key="2">
    <source>
        <dbReference type="ARBA" id="ARBA00022490"/>
    </source>
</evidence>
<evidence type="ECO:0000256" key="10">
    <source>
        <dbReference type="PROSITE-ProRule" id="PRU00552"/>
    </source>
</evidence>
<evidence type="ECO:0000313" key="17">
    <source>
        <dbReference type="Proteomes" id="UP000019364"/>
    </source>
</evidence>
<evidence type="ECO:0000256" key="9">
    <source>
        <dbReference type="ARBA" id="ARBA00067932"/>
    </source>
</evidence>
<dbReference type="SMART" id="SM00487">
    <property type="entry name" value="DEXDc"/>
    <property type="match status" value="1"/>
</dbReference>
<dbReference type="GO" id="GO:0005829">
    <property type="term" value="C:cytosol"/>
    <property type="evidence" value="ECO:0007669"/>
    <property type="project" value="TreeGrafter"/>
</dbReference>
<dbReference type="GO" id="GO:0003723">
    <property type="term" value="F:RNA binding"/>
    <property type="evidence" value="ECO:0007669"/>
    <property type="project" value="UniProtKB-ARBA"/>
</dbReference>
<dbReference type="InterPro" id="IPR000629">
    <property type="entry name" value="RNA-helicase_DEAD-box_CS"/>
</dbReference>
<dbReference type="InterPro" id="IPR014001">
    <property type="entry name" value="Helicase_ATP-bd"/>
</dbReference>
<gene>
    <name evidence="16" type="ORF">JCM16418_2973</name>
</gene>
<dbReference type="InterPro" id="IPR044742">
    <property type="entry name" value="DEAD/DEAH_RhlB"/>
</dbReference>
<keyword evidence="17" id="KW-1185">Reference proteome</keyword>
<keyword evidence="4 11" id="KW-0378">Hydrolase</keyword>
<dbReference type="EC" id="3.6.4.13" evidence="1"/>
<dbReference type="CDD" id="cd00268">
    <property type="entry name" value="DEADc"/>
    <property type="match status" value="1"/>
</dbReference>
<feature type="region of interest" description="Disordered" evidence="12">
    <location>
        <begin position="375"/>
        <end position="433"/>
    </location>
</feature>
<proteinExistence type="inferred from homology"/>
<dbReference type="RefSeq" id="WP_036649664.1">
    <property type="nucleotide sequence ID" value="NZ_BAVZ01000008.1"/>
</dbReference>
<keyword evidence="2" id="KW-0963">Cytoplasm</keyword>
<dbReference type="EMBL" id="BAVZ01000008">
    <property type="protein sequence ID" value="GAF08864.1"/>
    <property type="molecule type" value="Genomic_DNA"/>
</dbReference>
<dbReference type="FunFam" id="3.40.50.300:FF:000108">
    <property type="entry name" value="ATP-dependent RNA helicase RhlE"/>
    <property type="match status" value="1"/>
</dbReference>
<dbReference type="STRING" id="1236976.JCM16418_2973"/>
<organism evidence="16 17">
    <name type="scientific">Paenibacillus pini JCM 16418</name>
    <dbReference type="NCBI Taxonomy" id="1236976"/>
    <lineage>
        <taxon>Bacteria</taxon>
        <taxon>Bacillati</taxon>
        <taxon>Bacillota</taxon>
        <taxon>Bacilli</taxon>
        <taxon>Bacillales</taxon>
        <taxon>Paenibacillaceae</taxon>
        <taxon>Paenibacillus</taxon>
    </lineage>
</organism>
<keyword evidence="6 11" id="KW-0067">ATP-binding</keyword>
<accession>W7Z321</accession>
<evidence type="ECO:0000256" key="11">
    <source>
        <dbReference type="RuleBase" id="RU000492"/>
    </source>
</evidence>
<dbReference type="GO" id="GO:0005524">
    <property type="term" value="F:ATP binding"/>
    <property type="evidence" value="ECO:0007669"/>
    <property type="project" value="UniProtKB-KW"/>
</dbReference>
<evidence type="ECO:0000256" key="6">
    <source>
        <dbReference type="ARBA" id="ARBA00022840"/>
    </source>
</evidence>
<dbReference type="OrthoDB" id="9805696at2"/>
<feature type="domain" description="Helicase C-terminal" evidence="14">
    <location>
        <begin position="232"/>
        <end position="379"/>
    </location>
</feature>
<evidence type="ECO:0000259" key="14">
    <source>
        <dbReference type="PROSITE" id="PS51194"/>
    </source>
</evidence>
<sequence length="433" mass="48026">MTFNDLNLIPAILKALEKEKYTSPTPIQEQSIPAVLEGRDLLGCAQTGTGKTAAFAIPILQLLSKQQSKPTAVRRIRSLILTPTRELAIQISDNIKAYSQFTDLRCTAIVGGVSQKVQERALNHGADIIIATPGRLIDLINQKRIDLQYVQILVLDEADRMLDMGFIHDVKRIITKMPAKKQTLFFSATMPPEISKMVKSILVNPVKVEITPVSSTTERIQQSVYLIDKGNKQKQLNLLLQDKSIVTALVFTRTKRGADRVVKDLTHANISAQAIHGNKSQNDRQKALNNFKNGVTRVLVATDIAARGIDIDELSHVINFNLPNIPETYVHRIGRTGRAGLSGIAISFCEVEELPYLKDIEKLIGKSIPEVKDHEYPMLNRAQPQKADKSAKAKSSYKPSYKPGKPKTNANAKANPARKPKSEWFKKGSKASK</sequence>
<reference evidence="16 17" key="1">
    <citation type="journal article" date="2014" name="Genome Announc.">
        <title>Draft Genome Sequence of Paenibacillus pini JCM 16418T, Isolated from the Rhizosphere of Pine Tree.</title>
        <authorList>
            <person name="Yuki M."/>
            <person name="Oshima K."/>
            <person name="Suda W."/>
            <person name="Oshida Y."/>
            <person name="Kitamura K."/>
            <person name="Iida Y."/>
            <person name="Hattori M."/>
            <person name="Ohkuma M."/>
        </authorList>
    </citation>
    <scope>NUCLEOTIDE SEQUENCE [LARGE SCALE GENOMIC DNA]</scope>
    <source>
        <strain evidence="16 17">JCM 16418</strain>
    </source>
</reference>
<dbReference type="InterPro" id="IPR014014">
    <property type="entry name" value="RNA_helicase_DEAD_Q_motif"/>
</dbReference>
<evidence type="ECO:0000256" key="7">
    <source>
        <dbReference type="ARBA" id="ARBA00038437"/>
    </source>
</evidence>
<dbReference type="InterPro" id="IPR027417">
    <property type="entry name" value="P-loop_NTPase"/>
</dbReference>
<dbReference type="PROSITE" id="PS00039">
    <property type="entry name" value="DEAD_ATP_HELICASE"/>
    <property type="match status" value="1"/>
</dbReference>
<protein>
    <recommendedName>
        <fullName evidence="9">ATP-dependent RNA helicase CshA</fullName>
        <ecNumber evidence="1">3.6.4.13</ecNumber>
    </recommendedName>
</protein>
<dbReference type="Proteomes" id="UP000019364">
    <property type="component" value="Unassembled WGS sequence"/>
</dbReference>
<evidence type="ECO:0000259" key="15">
    <source>
        <dbReference type="PROSITE" id="PS51195"/>
    </source>
</evidence>
<feature type="compositionally biased region" description="Low complexity" evidence="12">
    <location>
        <begin position="393"/>
        <end position="417"/>
    </location>
</feature>
<evidence type="ECO:0000256" key="4">
    <source>
        <dbReference type="ARBA" id="ARBA00022801"/>
    </source>
</evidence>
<evidence type="ECO:0000256" key="5">
    <source>
        <dbReference type="ARBA" id="ARBA00022806"/>
    </source>
</evidence>
<name>W7Z321_9BACL</name>
<dbReference type="Pfam" id="PF00270">
    <property type="entry name" value="DEAD"/>
    <property type="match status" value="1"/>
</dbReference>
<dbReference type="InterPro" id="IPR001650">
    <property type="entry name" value="Helicase_C-like"/>
</dbReference>
<dbReference type="SUPFAM" id="SSF52540">
    <property type="entry name" value="P-loop containing nucleoside triphosphate hydrolases"/>
    <property type="match status" value="1"/>
</dbReference>
<dbReference type="PROSITE" id="PS51195">
    <property type="entry name" value="Q_MOTIF"/>
    <property type="match status" value="1"/>
</dbReference>
<dbReference type="InterPro" id="IPR050079">
    <property type="entry name" value="DEAD_box_RNA_helicase"/>
</dbReference>
<feature type="domain" description="DEAD-box RNA helicase Q" evidence="15">
    <location>
        <begin position="1"/>
        <end position="29"/>
    </location>
</feature>
<feature type="domain" description="Helicase ATP-binding" evidence="13">
    <location>
        <begin position="32"/>
        <end position="208"/>
    </location>
</feature>
<evidence type="ECO:0000256" key="3">
    <source>
        <dbReference type="ARBA" id="ARBA00022741"/>
    </source>
</evidence>
<dbReference type="GO" id="GO:0016787">
    <property type="term" value="F:hydrolase activity"/>
    <property type="evidence" value="ECO:0007669"/>
    <property type="project" value="UniProtKB-KW"/>
</dbReference>
<evidence type="ECO:0000256" key="12">
    <source>
        <dbReference type="SAM" id="MobiDB-lite"/>
    </source>
</evidence>
<dbReference type="PROSITE" id="PS51192">
    <property type="entry name" value="HELICASE_ATP_BIND_1"/>
    <property type="match status" value="1"/>
</dbReference>
<evidence type="ECO:0000259" key="13">
    <source>
        <dbReference type="PROSITE" id="PS51192"/>
    </source>
</evidence>
<dbReference type="eggNOG" id="COG0513">
    <property type="taxonomic scope" value="Bacteria"/>
</dbReference>
<feature type="short sequence motif" description="Q motif" evidence="10">
    <location>
        <begin position="1"/>
        <end position="29"/>
    </location>
</feature>
<keyword evidence="3 11" id="KW-0547">Nucleotide-binding</keyword>
<dbReference type="PANTHER" id="PTHR47959:SF13">
    <property type="entry name" value="ATP-DEPENDENT RNA HELICASE RHLE"/>
    <property type="match status" value="1"/>
</dbReference>
<dbReference type="SMART" id="SM00490">
    <property type="entry name" value="HELICc"/>
    <property type="match status" value="1"/>
</dbReference>
<evidence type="ECO:0000256" key="1">
    <source>
        <dbReference type="ARBA" id="ARBA00012552"/>
    </source>
</evidence>
<evidence type="ECO:0000313" key="16">
    <source>
        <dbReference type="EMBL" id="GAF08864.1"/>
    </source>
</evidence>
<evidence type="ECO:0000256" key="8">
    <source>
        <dbReference type="ARBA" id="ARBA00047984"/>
    </source>
</evidence>
<dbReference type="InterPro" id="IPR011545">
    <property type="entry name" value="DEAD/DEAH_box_helicase_dom"/>
</dbReference>
<dbReference type="CDD" id="cd18787">
    <property type="entry name" value="SF2_C_DEAD"/>
    <property type="match status" value="1"/>
</dbReference>
<dbReference type="Gene3D" id="3.40.50.300">
    <property type="entry name" value="P-loop containing nucleotide triphosphate hydrolases"/>
    <property type="match status" value="2"/>
</dbReference>
<comment type="catalytic activity">
    <reaction evidence="8">
        <text>ATP + H2O = ADP + phosphate + H(+)</text>
        <dbReference type="Rhea" id="RHEA:13065"/>
        <dbReference type="ChEBI" id="CHEBI:15377"/>
        <dbReference type="ChEBI" id="CHEBI:15378"/>
        <dbReference type="ChEBI" id="CHEBI:30616"/>
        <dbReference type="ChEBI" id="CHEBI:43474"/>
        <dbReference type="ChEBI" id="CHEBI:456216"/>
        <dbReference type="EC" id="3.6.4.13"/>
    </reaction>
</comment>
<dbReference type="AlphaFoldDB" id="W7Z321"/>
<comment type="similarity">
    <text evidence="7 11">Belongs to the DEAD box helicase family.</text>
</comment>
<dbReference type="GO" id="GO:0003724">
    <property type="term" value="F:RNA helicase activity"/>
    <property type="evidence" value="ECO:0007669"/>
    <property type="project" value="UniProtKB-EC"/>
</dbReference>
<comment type="caution">
    <text evidence="16">The sequence shown here is derived from an EMBL/GenBank/DDBJ whole genome shotgun (WGS) entry which is preliminary data.</text>
</comment>
<dbReference type="PANTHER" id="PTHR47959">
    <property type="entry name" value="ATP-DEPENDENT RNA HELICASE RHLE-RELATED"/>
    <property type="match status" value="1"/>
</dbReference>
<dbReference type="PROSITE" id="PS51194">
    <property type="entry name" value="HELICASE_CTER"/>
    <property type="match status" value="1"/>
</dbReference>
<dbReference type="Pfam" id="PF00271">
    <property type="entry name" value="Helicase_C"/>
    <property type="match status" value="1"/>
</dbReference>